<dbReference type="eggNOG" id="arCOG01136">
    <property type="taxonomic scope" value="Archaea"/>
</dbReference>
<comment type="function">
    <text evidence="1">Is required not only for elongation of protein synthesis but also for the initiation of all mRNA translation through initiator tRNA(fMet) aminoacylation.</text>
</comment>
<dbReference type="CDD" id="cd02800">
    <property type="entry name" value="tRNA_bind_EcMetRS_like"/>
    <property type="match status" value="1"/>
</dbReference>
<evidence type="ECO:0000256" key="16">
    <source>
        <dbReference type="PROSITE-ProRule" id="PRU00209"/>
    </source>
</evidence>
<evidence type="ECO:0007829" key="20">
    <source>
        <dbReference type="PDB" id="2CWP"/>
    </source>
</evidence>
<keyword evidence="11 16" id="KW-0694">RNA-binding</keyword>
<keyword evidence="8" id="KW-0436">Ligase</keyword>
<dbReference type="PANTHER" id="PTHR11586">
    <property type="entry name" value="TRNA-AMINOACYLATION COFACTOR ARC1 FAMILY MEMBER"/>
    <property type="match status" value="1"/>
</dbReference>
<dbReference type="NCBIfam" id="TIGR00399">
    <property type="entry name" value="metG_C_term"/>
    <property type="match status" value="1"/>
</dbReference>
<sequence length="112" mass="12887">MNYMELYDVDEFWKFQMKVGLVKKAEKIKRTKKLIKLIVDFGNEERTIVTGIADQIPPEELEGKKFIFVVNLKPKKFSGVESQGMLILAETEDGKVYLIPVPEEVPVGARVW</sequence>
<evidence type="ECO:0000256" key="8">
    <source>
        <dbReference type="ARBA" id="ARBA00022598"/>
    </source>
</evidence>
<evidence type="ECO:0000256" key="2">
    <source>
        <dbReference type="ARBA" id="ARBA00004496"/>
    </source>
</evidence>
<dbReference type="GO" id="GO:0005737">
    <property type="term" value="C:cytoplasm"/>
    <property type="evidence" value="ECO:0007669"/>
    <property type="project" value="UniProtKB-SubCell"/>
</dbReference>
<gene>
    <name evidence="18" type="ordered locus">PH0285</name>
</gene>
<dbReference type="PDB" id="2CWP">
    <property type="method" value="X-ray"/>
    <property type="resolution" value="2.10 A"/>
    <property type="chains" value="A=1-112"/>
</dbReference>
<dbReference type="GO" id="GO:0005524">
    <property type="term" value="F:ATP binding"/>
    <property type="evidence" value="ECO:0007669"/>
    <property type="project" value="UniProtKB-KW"/>
</dbReference>
<evidence type="ECO:0000256" key="5">
    <source>
        <dbReference type="ARBA" id="ARBA00018753"/>
    </source>
</evidence>
<evidence type="ECO:0000256" key="14">
    <source>
        <dbReference type="ARBA" id="ARBA00030904"/>
    </source>
</evidence>
<dbReference type="EC" id="6.1.1.10" evidence="4"/>
<accession>O58023</accession>
<dbReference type="KEGG" id="pho:PH0285"/>
<evidence type="ECO:0000256" key="10">
    <source>
        <dbReference type="ARBA" id="ARBA00022840"/>
    </source>
</evidence>
<dbReference type="Gene3D" id="2.40.50.140">
    <property type="entry name" value="Nucleic acid-binding proteins"/>
    <property type="match status" value="1"/>
</dbReference>
<evidence type="ECO:0000256" key="11">
    <source>
        <dbReference type="ARBA" id="ARBA00022884"/>
    </source>
</evidence>
<protein>
    <recommendedName>
        <fullName evidence="5">Methionine--tRNA ligase</fullName>
        <ecNumber evidence="4">6.1.1.10</ecNumber>
    </recommendedName>
    <alternativeName>
        <fullName evidence="14">Methionyl-tRNA synthetase</fullName>
    </alternativeName>
</protein>
<evidence type="ECO:0000256" key="15">
    <source>
        <dbReference type="ARBA" id="ARBA00047364"/>
    </source>
</evidence>
<proteinExistence type="evidence at protein level"/>
<dbReference type="Pfam" id="PF01588">
    <property type="entry name" value="tRNA_bind"/>
    <property type="match status" value="1"/>
</dbReference>
<organism evidence="18 19">
    <name type="scientific">Pyrococcus horikoshii (strain ATCC 700860 / DSM 12428 / JCM 9974 / NBRC 100139 / OT-3)</name>
    <dbReference type="NCBI Taxonomy" id="70601"/>
    <lineage>
        <taxon>Archaea</taxon>
        <taxon>Methanobacteriati</taxon>
        <taxon>Methanobacteriota</taxon>
        <taxon>Thermococci</taxon>
        <taxon>Thermococcales</taxon>
        <taxon>Thermococcaceae</taxon>
        <taxon>Pyrococcus</taxon>
    </lineage>
</organism>
<dbReference type="PROSITE" id="PS50886">
    <property type="entry name" value="TRBD"/>
    <property type="match status" value="1"/>
</dbReference>
<dbReference type="Proteomes" id="UP000000752">
    <property type="component" value="Chromosome"/>
</dbReference>
<keyword evidence="12" id="KW-0648">Protein biosynthesis</keyword>
<dbReference type="STRING" id="70601.gene:9377201"/>
<evidence type="ECO:0000256" key="4">
    <source>
        <dbReference type="ARBA" id="ARBA00012838"/>
    </source>
</evidence>
<dbReference type="InterPro" id="IPR051270">
    <property type="entry name" value="Tyrosine-tRNA_ligase_regulator"/>
</dbReference>
<keyword evidence="19" id="KW-1185">Reference proteome</keyword>
<reference evidence="18 19" key="1">
    <citation type="journal article" date="1998" name="DNA Res.">
        <title>Complete sequence and gene organization of the genome of a hyper-thermophilic archaebacterium, Pyrococcus horikoshii OT3.</title>
        <authorList>
            <person name="Kawarabayasi Y."/>
            <person name="Sawada M."/>
            <person name="Horikawa H."/>
            <person name="Haikawa Y."/>
            <person name="Hino Y."/>
            <person name="Yamamoto S."/>
            <person name="Sekine M."/>
            <person name="Baba S."/>
            <person name="Kosugi H."/>
            <person name="Hosoyama A."/>
            <person name="Nagai Y."/>
            <person name="Sakai M."/>
            <person name="Ogura K."/>
            <person name="Otuka R."/>
            <person name="Nakazawa H."/>
            <person name="Takamiya M."/>
            <person name="Ohfuku Y."/>
            <person name="Funahashi T."/>
            <person name="Tanaka T."/>
            <person name="Kudoh Y."/>
            <person name="Yamazaki J."/>
            <person name="Kushida N."/>
            <person name="Oguchi A."/>
            <person name="Aoki K."/>
            <person name="Nakamura Y."/>
            <person name="Robb T.F."/>
            <person name="Horikoshi K."/>
            <person name="Masuchi Y."/>
            <person name="Shizuya H."/>
            <person name="Kikuchi H."/>
        </authorList>
    </citation>
    <scope>NUCLEOTIDE SEQUENCE [LARGE SCALE GENOMIC DNA]</scope>
    <source>
        <strain evidence="19">ATCC 700860 / DSM 12428 / JCM 9974 / NBRC 100139 / OT-3</strain>
    </source>
</reference>
<comment type="subcellular location">
    <subcellularLocation>
        <location evidence="2">Cytoplasm</location>
    </subcellularLocation>
</comment>
<dbReference type="EMBL" id="BA000001">
    <property type="protein sequence ID" value="BAA29357.1"/>
    <property type="molecule type" value="Genomic_DNA"/>
</dbReference>
<keyword evidence="7 16" id="KW-0820">tRNA-binding</keyword>
<evidence type="ECO:0000313" key="19">
    <source>
        <dbReference type="Proteomes" id="UP000000752"/>
    </source>
</evidence>
<keyword evidence="9" id="KW-0547">Nucleotide-binding</keyword>
<keyword evidence="6" id="KW-0963">Cytoplasm</keyword>
<evidence type="ECO:0000256" key="13">
    <source>
        <dbReference type="ARBA" id="ARBA00023146"/>
    </source>
</evidence>
<dbReference type="InterPro" id="IPR002547">
    <property type="entry name" value="tRNA-bd_dom"/>
</dbReference>
<keyword evidence="10" id="KW-0067">ATP-binding</keyword>
<dbReference type="AlphaFoldDB" id="O58023"/>
<dbReference type="InterPro" id="IPR012340">
    <property type="entry name" value="NA-bd_OB-fold"/>
</dbReference>
<keyword evidence="20" id="KW-0002">3D-structure</keyword>
<evidence type="ECO:0000256" key="6">
    <source>
        <dbReference type="ARBA" id="ARBA00022490"/>
    </source>
</evidence>
<evidence type="ECO:0000259" key="17">
    <source>
        <dbReference type="PROSITE" id="PS50886"/>
    </source>
</evidence>
<dbReference type="InterPro" id="IPR004495">
    <property type="entry name" value="Met-tRNA-synth_bsu_C"/>
</dbReference>
<evidence type="ECO:0000313" key="18">
    <source>
        <dbReference type="EMBL" id="BAA29357.1"/>
    </source>
</evidence>
<dbReference type="SUPFAM" id="SSF50249">
    <property type="entry name" value="Nucleic acid-binding proteins"/>
    <property type="match status" value="1"/>
</dbReference>
<dbReference type="GO" id="GO:0004825">
    <property type="term" value="F:methionine-tRNA ligase activity"/>
    <property type="evidence" value="ECO:0007669"/>
    <property type="project" value="UniProtKB-EC"/>
</dbReference>
<comment type="subunit">
    <text evidence="3">Homodimer.</text>
</comment>
<dbReference type="PDBsum" id="2CWP"/>
<evidence type="ECO:0000256" key="3">
    <source>
        <dbReference type="ARBA" id="ARBA00011738"/>
    </source>
</evidence>
<feature type="domain" description="TRNA-binding" evidence="17">
    <location>
        <begin position="11"/>
        <end position="112"/>
    </location>
</feature>
<evidence type="ECO:0000256" key="9">
    <source>
        <dbReference type="ARBA" id="ARBA00022741"/>
    </source>
</evidence>
<comment type="catalytic activity">
    <reaction evidence="15">
        <text>tRNA(Met) + L-methionine + ATP = L-methionyl-tRNA(Met) + AMP + diphosphate</text>
        <dbReference type="Rhea" id="RHEA:13481"/>
        <dbReference type="Rhea" id="RHEA-COMP:9667"/>
        <dbReference type="Rhea" id="RHEA-COMP:9698"/>
        <dbReference type="ChEBI" id="CHEBI:30616"/>
        <dbReference type="ChEBI" id="CHEBI:33019"/>
        <dbReference type="ChEBI" id="CHEBI:57844"/>
        <dbReference type="ChEBI" id="CHEBI:78442"/>
        <dbReference type="ChEBI" id="CHEBI:78530"/>
        <dbReference type="ChEBI" id="CHEBI:456215"/>
        <dbReference type="EC" id="6.1.1.10"/>
    </reaction>
</comment>
<dbReference type="FunFam" id="2.40.50.140:FF:000042">
    <property type="entry name" value="Methionine--tRNA ligase"/>
    <property type="match status" value="1"/>
</dbReference>
<reference evidence="20" key="2">
    <citation type="submission" date="2005-06" db="PDB data bank">
        <title>Crystal structure of MetRS related protein from Pyrococcus horikoshii.</title>
        <authorList>
            <person name="Murayama K."/>
            <person name="Kato-Murayama M."/>
            <person name="Shirouzu M."/>
            <person name="Yokoyama S."/>
        </authorList>
    </citation>
    <scope>X-RAY CRYSTALLOGRAPHY (2.10 ANGSTROMS)</scope>
</reference>
<dbReference type="GO" id="GO:0006431">
    <property type="term" value="P:methionyl-tRNA aminoacylation"/>
    <property type="evidence" value="ECO:0007669"/>
    <property type="project" value="InterPro"/>
</dbReference>
<dbReference type="PIR" id="F71453">
    <property type="entry name" value="F71453"/>
</dbReference>
<dbReference type="EnsemblBacteria" id="BAA29357">
    <property type="protein sequence ID" value="BAA29357"/>
    <property type="gene ID" value="BAA29357"/>
</dbReference>
<keyword evidence="13" id="KW-0030">Aminoacyl-tRNA synthetase</keyword>
<dbReference type="SMR" id="O58023"/>
<evidence type="ECO:0000256" key="12">
    <source>
        <dbReference type="ARBA" id="ARBA00022917"/>
    </source>
</evidence>
<dbReference type="GO" id="GO:0000049">
    <property type="term" value="F:tRNA binding"/>
    <property type="evidence" value="ECO:0007669"/>
    <property type="project" value="UniProtKB-UniRule"/>
</dbReference>
<evidence type="ECO:0000256" key="7">
    <source>
        <dbReference type="ARBA" id="ARBA00022555"/>
    </source>
</evidence>
<dbReference type="PANTHER" id="PTHR11586:SF37">
    <property type="entry name" value="TRNA-BINDING DOMAIN-CONTAINING PROTEIN"/>
    <property type="match status" value="1"/>
</dbReference>
<name>O58023_PYRHO</name>
<evidence type="ECO:0000256" key="1">
    <source>
        <dbReference type="ARBA" id="ARBA00003314"/>
    </source>
</evidence>
<dbReference type="EvolutionaryTrace" id="O58023"/>